<accession>A0AAN1VHH4</accession>
<name>A0AAN1VHH4_9BORD</name>
<dbReference type="CDD" id="cd11336">
    <property type="entry name" value="AmyAc_MTSase"/>
    <property type="match status" value="1"/>
</dbReference>
<dbReference type="GO" id="GO:0047470">
    <property type="term" value="F:(1,4)-alpha-D-glucan 1-alpha-D-glucosylmutase activity"/>
    <property type="evidence" value="ECO:0007669"/>
    <property type="project" value="TreeGrafter"/>
</dbReference>
<dbReference type="InterPro" id="IPR017853">
    <property type="entry name" value="GH"/>
</dbReference>
<dbReference type="RefSeq" id="WP_048940126.1">
    <property type="nucleotide sequence ID" value="NZ_CP012077.1"/>
</dbReference>
<dbReference type="InterPro" id="IPR012767">
    <property type="entry name" value="Trehalose_TreY"/>
</dbReference>
<dbReference type="InterPro" id="IPR006047">
    <property type="entry name" value="GH13_cat_dom"/>
</dbReference>
<evidence type="ECO:0000256" key="1">
    <source>
        <dbReference type="SAM" id="MobiDB-lite"/>
    </source>
</evidence>
<evidence type="ECO:0000313" key="3">
    <source>
        <dbReference type="EMBL" id="AZW18672.1"/>
    </source>
</evidence>
<gene>
    <name evidence="3" type="primary">treY</name>
    <name evidence="3" type="ORF">CS347_18855</name>
</gene>
<dbReference type="PANTHER" id="PTHR10357">
    <property type="entry name" value="ALPHA-AMYLASE FAMILY MEMBER"/>
    <property type="match status" value="1"/>
</dbReference>
<dbReference type="AlphaFoldDB" id="A0AAN1VHH4"/>
<feature type="region of interest" description="Disordered" evidence="1">
    <location>
        <begin position="163"/>
        <end position="182"/>
    </location>
</feature>
<dbReference type="Gene3D" id="3.20.20.80">
    <property type="entry name" value="Glycosidases"/>
    <property type="match status" value="4"/>
</dbReference>
<protein>
    <submittedName>
        <fullName evidence="3">Malto-oligosyltrehalose synthase</fullName>
    </submittedName>
</protein>
<dbReference type="GO" id="GO:0005992">
    <property type="term" value="P:trehalose biosynthetic process"/>
    <property type="evidence" value="ECO:0007669"/>
    <property type="project" value="TreeGrafter"/>
</dbReference>
<evidence type="ECO:0000259" key="2">
    <source>
        <dbReference type="SMART" id="SM00642"/>
    </source>
</evidence>
<dbReference type="Proteomes" id="UP000282741">
    <property type="component" value="Chromosome"/>
</dbReference>
<reference evidence="4" key="1">
    <citation type="submission" date="2017-10" db="EMBL/GenBank/DDBJ databases">
        <title>Whole genome sequencing of various Bordetella species.</title>
        <authorList>
            <person name="Weigand M.R."/>
            <person name="Loparev V."/>
            <person name="Peng Y."/>
            <person name="Bowden K.E."/>
            <person name="Tondella M.L."/>
            <person name="Williams M.M."/>
        </authorList>
    </citation>
    <scope>NUCLEOTIDE SEQUENCE [LARGE SCALE GENOMIC DNA]</scope>
    <source>
        <strain evidence="4">H720</strain>
    </source>
</reference>
<organism evidence="3 4">
    <name type="scientific">Bordetella hinzii</name>
    <dbReference type="NCBI Taxonomy" id="103855"/>
    <lineage>
        <taxon>Bacteria</taxon>
        <taxon>Pseudomonadati</taxon>
        <taxon>Pseudomonadota</taxon>
        <taxon>Betaproteobacteria</taxon>
        <taxon>Burkholderiales</taxon>
        <taxon>Alcaligenaceae</taxon>
        <taxon>Bordetella</taxon>
    </lineage>
</organism>
<sequence length="837" mass="91932">MTPRATVRLQLHASFTFDDAARVLDHYAELGISHLYLSPITQARPGSPHGYDVIDPTRVSEELGGLPGLRRLAARAAARRMGLIADIVPNHLAVDARNPWWQDVLRSGRASAHAPAFDIDWEAGGGKLLLPILARPYGDALAGGEIRLLRQDGASRVQAGGQLLPLTDPQADPAAHDPGQPEGRARLHALLENQHYRLAWWRCAAEQLNWRRFFEISELAGVRVEDKTVFEAMHALPLALYAEGLLDGLRVDHIDGLAEPGAYLRRLRAALLAAAPGREPYLVVEKILAPHEALDTRWPVEGSTGYDFMDEVGALLHASPARGPLLAFWRALGGDPAPVAAQIRGVRLALLRRNLASERQAALRAWMAVLAADPRTRDWGEPALRRVLDSWLAGFPIYRSYAEDGAASRADRAAWDEAARQARLGPPDPLLLRDWMDRLSLPAARPALKRLQQLTPPLAAKALEDTFYYRHGPLLSRNEVGAWPQRFALGVPGFHLRNQARQRRHPRGMLATATHDHKRGEDARARLAVLTEMPARWSTLASRWLDTLPEGPLAATDRYMLLQTLVAAWPAAWTEAVRDESAIRQWLARVGAWQRKALREAKLRTSWQDPDPAYEAAAQACLDALDPAAPDRRAWDSLAAIAAPLVAPGQINSLAQTLLRNTAPGVPDLYQAAETWDDSLVDPDNRRAVDHARLGNLLRGPAASPARPRDWTSGRIKQYLIQAALRLRAARPAAFESGYQPVCARGRRAAHVVAYLRGSGEQRVLAVAPRLCSLRLAGLARGEDAAGFWEDTVLELPPGSHWTDVLAGGGCRIGADGRLPLARLLRQWPVALCASEP</sequence>
<dbReference type="SUPFAM" id="SSF51445">
    <property type="entry name" value="(Trans)glycosidases"/>
    <property type="match status" value="1"/>
</dbReference>
<dbReference type="GO" id="GO:0030980">
    <property type="term" value="P:alpha-glucan catabolic process"/>
    <property type="evidence" value="ECO:0007669"/>
    <property type="project" value="TreeGrafter"/>
</dbReference>
<dbReference type="SMART" id="SM00642">
    <property type="entry name" value="Aamy"/>
    <property type="match status" value="1"/>
</dbReference>
<dbReference type="NCBIfam" id="TIGR02401">
    <property type="entry name" value="trehalose_TreY"/>
    <property type="match status" value="1"/>
</dbReference>
<dbReference type="PANTHER" id="PTHR10357:SF216">
    <property type="entry name" value="MALTOOLIGOSYL TREHALOSE SYNTHASE-RELATED"/>
    <property type="match status" value="1"/>
</dbReference>
<feature type="domain" description="Glycosyl hydrolase family 13 catalytic" evidence="2">
    <location>
        <begin position="6"/>
        <end position="423"/>
    </location>
</feature>
<dbReference type="Pfam" id="PF00128">
    <property type="entry name" value="Alpha-amylase"/>
    <property type="match status" value="1"/>
</dbReference>
<evidence type="ECO:0000313" key="4">
    <source>
        <dbReference type="Proteomes" id="UP000282741"/>
    </source>
</evidence>
<dbReference type="EMBL" id="CP024172">
    <property type="protein sequence ID" value="AZW18672.1"/>
    <property type="molecule type" value="Genomic_DNA"/>
</dbReference>
<proteinExistence type="predicted"/>